<sequence length="278" mass="30528">MIIRASTSGRGMEEWMIEGNGSLVVVGTGIRTTEHLTGNAIAWIKASDKVLYVVADLVAERVIKELSPSAESLTVLYGEGKPRGETYHAMVDRILDSVRGGHRTCVVLYGHPGVFAYPGHLAIERARDEGYPATMLPAISAEDCLFADLGIDPGHQGMQSYEASHFVLHRKRIDPTTALVLWQIGSFGDNTYRREGASNHKLPFLVARLCEEYPADHAVTIYEAAIYIGCAPRIERLRLGKLAEARVTPASTLYIPPVRKSRIDPATASWLGFEPADR</sequence>
<dbReference type="AlphaFoldDB" id="A0A4U1J804"/>
<comment type="caution">
    <text evidence="2">The sequence shown here is derived from an EMBL/GenBank/DDBJ whole genome shotgun (WGS) entry which is preliminary data.</text>
</comment>
<dbReference type="CDD" id="cd19916">
    <property type="entry name" value="OphMA_like"/>
    <property type="match status" value="1"/>
</dbReference>
<organism evidence="2 3">
    <name type="scientific">Polyangium fumosum</name>
    <dbReference type="NCBI Taxonomy" id="889272"/>
    <lineage>
        <taxon>Bacteria</taxon>
        <taxon>Pseudomonadati</taxon>
        <taxon>Myxococcota</taxon>
        <taxon>Polyangia</taxon>
        <taxon>Polyangiales</taxon>
        <taxon>Polyangiaceae</taxon>
        <taxon>Polyangium</taxon>
    </lineage>
</organism>
<dbReference type="InterPro" id="IPR000878">
    <property type="entry name" value="4pyrrol_Mease"/>
</dbReference>
<reference evidence="2 3" key="1">
    <citation type="submission" date="2019-04" db="EMBL/GenBank/DDBJ databases">
        <authorList>
            <person name="Li Y."/>
            <person name="Wang J."/>
        </authorList>
    </citation>
    <scope>NUCLEOTIDE SEQUENCE [LARGE SCALE GENOMIC DNA]</scope>
    <source>
        <strain evidence="2 3">DSM 14668</strain>
    </source>
</reference>
<dbReference type="Gene3D" id="3.40.1010.10">
    <property type="entry name" value="Cobalt-precorrin-4 Transmethylase, Domain 1"/>
    <property type="match status" value="1"/>
</dbReference>
<dbReference type="Pfam" id="PF00590">
    <property type="entry name" value="TP_methylase"/>
    <property type="match status" value="1"/>
</dbReference>
<dbReference type="Proteomes" id="UP000309215">
    <property type="component" value="Unassembled WGS sequence"/>
</dbReference>
<accession>A0A4U1J804</accession>
<dbReference type="InterPro" id="IPR035996">
    <property type="entry name" value="4pyrrol_Methylase_sf"/>
</dbReference>
<evidence type="ECO:0000313" key="3">
    <source>
        <dbReference type="Proteomes" id="UP000309215"/>
    </source>
</evidence>
<dbReference type="EMBL" id="SSMQ01000028">
    <property type="protein sequence ID" value="TKD03533.1"/>
    <property type="molecule type" value="Genomic_DNA"/>
</dbReference>
<dbReference type="OrthoDB" id="1459304at2"/>
<proteinExistence type="predicted"/>
<gene>
    <name evidence="2" type="ORF">E8A74_25365</name>
</gene>
<evidence type="ECO:0000259" key="1">
    <source>
        <dbReference type="Pfam" id="PF00590"/>
    </source>
</evidence>
<dbReference type="InterPro" id="IPR014777">
    <property type="entry name" value="4pyrrole_Mease_sub1"/>
</dbReference>
<evidence type="ECO:0000313" key="2">
    <source>
        <dbReference type="EMBL" id="TKD03533.1"/>
    </source>
</evidence>
<dbReference type="GO" id="GO:0008168">
    <property type="term" value="F:methyltransferase activity"/>
    <property type="evidence" value="ECO:0007669"/>
    <property type="project" value="InterPro"/>
</dbReference>
<name>A0A4U1J804_9BACT</name>
<keyword evidence="3" id="KW-1185">Reference proteome</keyword>
<protein>
    <recommendedName>
        <fullName evidence="1">Tetrapyrrole methylase domain-containing protein</fullName>
    </recommendedName>
</protein>
<feature type="domain" description="Tetrapyrrole methylase" evidence="1">
    <location>
        <begin position="23"/>
        <end position="225"/>
    </location>
</feature>
<dbReference type="SUPFAM" id="SSF53790">
    <property type="entry name" value="Tetrapyrrole methylase"/>
    <property type="match status" value="1"/>
</dbReference>